<sequence>MSSFAPTSRQKGFSIYTKRPQGLIYGIPFSAVYFLFPFSVLFDFFTYFLSLSTVSKPASLLSKPSELGICSQLQVIQLRSNRLIGNATADFSRLSHLKELDLGSNKLNGEIPEEIALQKQRKLILLIAMVVGGIGLFVVFCCGYIYSLLRWWKRWMTGEKKRSTGSASSGADQSRGSSTSFR</sequence>
<dbReference type="PANTHER" id="PTHR48059">
    <property type="entry name" value="POLYGALACTURONASE INHIBITOR 1"/>
    <property type="match status" value="1"/>
</dbReference>
<dbReference type="AlphaFoldDB" id="A0A1U8HJG6"/>
<dbReference type="SUPFAM" id="SSF52058">
    <property type="entry name" value="L domain-like"/>
    <property type="match status" value="1"/>
</dbReference>
<keyword evidence="3" id="KW-1133">Transmembrane helix</keyword>
<reference evidence="4" key="1">
    <citation type="journal article" date="2020" name="Nat. Genet.">
        <title>Genomic diversifications of five Gossypium allopolyploid species and their impact on cotton improvement.</title>
        <authorList>
            <person name="Chen Z.J."/>
            <person name="Sreedasyam A."/>
            <person name="Ando A."/>
            <person name="Song Q."/>
            <person name="De Santiago L.M."/>
            <person name="Hulse-Kemp A.M."/>
            <person name="Ding M."/>
            <person name="Ye W."/>
            <person name="Kirkbride R.C."/>
            <person name="Jenkins J."/>
            <person name="Plott C."/>
            <person name="Lovell J."/>
            <person name="Lin Y.M."/>
            <person name="Vaughn R."/>
            <person name="Liu B."/>
            <person name="Simpson S."/>
            <person name="Scheffler B.E."/>
            <person name="Wen L."/>
            <person name="Saski C.A."/>
            <person name="Grover C.E."/>
            <person name="Hu G."/>
            <person name="Conover J.L."/>
            <person name="Carlson J.W."/>
            <person name="Shu S."/>
            <person name="Boston L.B."/>
            <person name="Williams M."/>
            <person name="Peterson D.G."/>
            <person name="McGee K."/>
            <person name="Jones D.C."/>
            <person name="Wendel J.F."/>
            <person name="Stelly D.M."/>
            <person name="Grimwood J."/>
            <person name="Schmutz J."/>
        </authorList>
    </citation>
    <scope>NUCLEOTIDE SEQUENCE [LARGE SCALE GENOMIC DNA]</scope>
    <source>
        <strain evidence="4">cv. TM-1</strain>
    </source>
</reference>
<evidence type="ECO:0000313" key="5">
    <source>
        <dbReference type="RefSeq" id="XP_016666212.2"/>
    </source>
</evidence>
<dbReference type="STRING" id="3635.A0A1U8HJG6"/>
<organism evidence="4 5">
    <name type="scientific">Gossypium hirsutum</name>
    <name type="common">Upland cotton</name>
    <name type="synonym">Gossypium mexicanum</name>
    <dbReference type="NCBI Taxonomy" id="3635"/>
    <lineage>
        <taxon>Eukaryota</taxon>
        <taxon>Viridiplantae</taxon>
        <taxon>Streptophyta</taxon>
        <taxon>Embryophyta</taxon>
        <taxon>Tracheophyta</taxon>
        <taxon>Spermatophyta</taxon>
        <taxon>Magnoliopsida</taxon>
        <taxon>eudicotyledons</taxon>
        <taxon>Gunneridae</taxon>
        <taxon>Pentapetalae</taxon>
        <taxon>rosids</taxon>
        <taxon>malvids</taxon>
        <taxon>Malvales</taxon>
        <taxon>Malvaceae</taxon>
        <taxon>Malvoideae</taxon>
        <taxon>Gossypium</taxon>
    </lineage>
</organism>
<dbReference type="InterPro" id="IPR001611">
    <property type="entry name" value="Leu-rich_rpt"/>
</dbReference>
<dbReference type="InterPro" id="IPR051848">
    <property type="entry name" value="PGIP"/>
</dbReference>
<evidence type="ECO:0000313" key="4">
    <source>
        <dbReference type="Proteomes" id="UP000818029"/>
    </source>
</evidence>
<gene>
    <name evidence="5 6" type="primary">LOC107886674</name>
</gene>
<name>A0A1U8HJG6_GOSHI</name>
<feature type="transmembrane region" description="Helical" evidence="3">
    <location>
        <begin position="123"/>
        <end position="146"/>
    </location>
</feature>
<dbReference type="Proteomes" id="UP000818029">
    <property type="component" value="Chromosome D07"/>
</dbReference>
<evidence type="ECO:0000256" key="2">
    <source>
        <dbReference type="SAM" id="MobiDB-lite"/>
    </source>
</evidence>
<dbReference type="Gene3D" id="3.80.10.10">
    <property type="entry name" value="Ribonuclease Inhibitor"/>
    <property type="match status" value="1"/>
</dbReference>
<dbReference type="KEGG" id="ghi:107886674"/>
<dbReference type="RefSeq" id="XP_040953544.1">
    <property type="nucleotide sequence ID" value="XM_041097610.1"/>
</dbReference>
<dbReference type="PaxDb" id="3635-A0A1U8HJG6"/>
<feature type="region of interest" description="Disordered" evidence="2">
    <location>
        <begin position="161"/>
        <end position="182"/>
    </location>
</feature>
<evidence type="ECO:0000313" key="6">
    <source>
        <dbReference type="RefSeq" id="XP_040953544.1"/>
    </source>
</evidence>
<dbReference type="GeneID" id="107886674"/>
<protein>
    <submittedName>
        <fullName evidence="5 6">Probable LRR receptor-like serine/threonine-protein kinase At4g36180 isoform X1</fullName>
    </submittedName>
</protein>
<comment type="subcellular location">
    <subcellularLocation>
        <location evidence="1">Cell envelope</location>
    </subcellularLocation>
</comment>
<keyword evidence="3" id="KW-0472">Membrane</keyword>
<dbReference type="InterPro" id="IPR032675">
    <property type="entry name" value="LRR_dom_sf"/>
</dbReference>
<dbReference type="Pfam" id="PF00560">
    <property type="entry name" value="LRR_1"/>
    <property type="match status" value="1"/>
</dbReference>
<reference evidence="5 6" key="2">
    <citation type="submission" date="2025-05" db="UniProtKB">
        <authorList>
            <consortium name="RefSeq"/>
        </authorList>
    </citation>
    <scope>IDENTIFICATION</scope>
</reference>
<keyword evidence="3" id="KW-0812">Transmembrane</keyword>
<dbReference type="GO" id="GO:0005886">
    <property type="term" value="C:plasma membrane"/>
    <property type="evidence" value="ECO:0000318"/>
    <property type="project" value="GO_Central"/>
</dbReference>
<feature type="transmembrane region" description="Helical" evidence="3">
    <location>
        <begin position="23"/>
        <end position="49"/>
    </location>
</feature>
<accession>A0A1U8HJG6</accession>
<dbReference type="PROSITE" id="PS51450">
    <property type="entry name" value="LRR"/>
    <property type="match status" value="1"/>
</dbReference>
<dbReference type="GO" id="GO:0038023">
    <property type="term" value="F:signaling receptor activity"/>
    <property type="evidence" value="ECO:0000318"/>
    <property type="project" value="GO_Central"/>
</dbReference>
<dbReference type="RefSeq" id="XP_016666212.2">
    <property type="nucleotide sequence ID" value="XM_016810723.2"/>
</dbReference>
<evidence type="ECO:0000256" key="3">
    <source>
        <dbReference type="SAM" id="Phobius"/>
    </source>
</evidence>
<evidence type="ECO:0000256" key="1">
    <source>
        <dbReference type="ARBA" id="ARBA00004196"/>
    </source>
</evidence>
<proteinExistence type="predicted"/>
<dbReference type="PANTHER" id="PTHR48059:SF34">
    <property type="entry name" value="NON-SPECIFIC SERINE_THREONINE PROTEIN KINASE"/>
    <property type="match status" value="1"/>
</dbReference>
<keyword evidence="4" id="KW-1185">Reference proteome</keyword>
<feature type="compositionally biased region" description="Polar residues" evidence="2">
    <location>
        <begin position="164"/>
        <end position="182"/>
    </location>
</feature>